<evidence type="ECO:0000313" key="1">
    <source>
        <dbReference type="EMBL" id="SFH64529.1"/>
    </source>
</evidence>
<proteinExistence type="predicted"/>
<sequence>MEEKAWRTLRLTINGLGHMVRYNQETIDNLFLPFLRRMSKLQREKGTRIVVYLVAPPGTGKSTLALLLEKLSLTDSNLVPVQALGLDGFHYHADYIRTHTVERDGKQVPMSMVKGCPETFDVEHLLDKLQTLHAEECRWPIYDRTTHDVVEEVVKVRRPIVLLEGNWLLLGDDRWLTVRNYADYSLFVGAEPQDLKERLIQRKMMGGKSREEAEIFYRNSDRVNVERVLKKSWPADETWQMLSDGDYQLRGKMMPNRMVNREVLWKKPDVTIDNSLLSGINRRISAEKGDVGALYKNGYAEGLSHARRAILRKLYQDGTMSSKAIMETFDLTDEELQQILK</sequence>
<reference evidence="1 2" key="1">
    <citation type="submission" date="2016-10" db="EMBL/GenBank/DDBJ databases">
        <authorList>
            <person name="de Groot N.N."/>
        </authorList>
    </citation>
    <scope>NUCLEOTIDE SEQUENCE [LARGE SCALE GENOMIC DNA]</scope>
    <source>
        <strain evidence="1 2">Z108</strain>
    </source>
</reference>
<dbReference type="PANTHER" id="PTHR10285">
    <property type="entry name" value="URIDINE KINASE"/>
    <property type="match status" value="1"/>
</dbReference>
<evidence type="ECO:0000313" key="2">
    <source>
        <dbReference type="Proteomes" id="UP000183639"/>
    </source>
</evidence>
<dbReference type="AlphaFoldDB" id="A0A1I3BRI5"/>
<dbReference type="Gene3D" id="3.40.50.300">
    <property type="entry name" value="P-loop containing nucleotide triphosphate hydrolases"/>
    <property type="match status" value="1"/>
</dbReference>
<accession>A0A1I3BRI5</accession>
<name>A0A1I3BRI5_SELRU</name>
<gene>
    <name evidence="1" type="ORF">SAMN04487861_101157</name>
</gene>
<dbReference type="Proteomes" id="UP000183639">
    <property type="component" value="Unassembled WGS sequence"/>
</dbReference>
<protein>
    <recommendedName>
        <fullName evidence="3">Phosphoribulokinase/uridine kinase domain-containing protein</fullName>
    </recommendedName>
</protein>
<organism evidence="1 2">
    <name type="scientific">Selenomonas ruminantium</name>
    <dbReference type="NCBI Taxonomy" id="971"/>
    <lineage>
        <taxon>Bacteria</taxon>
        <taxon>Bacillati</taxon>
        <taxon>Bacillota</taxon>
        <taxon>Negativicutes</taxon>
        <taxon>Selenomonadales</taxon>
        <taxon>Selenomonadaceae</taxon>
        <taxon>Selenomonas</taxon>
    </lineage>
</organism>
<dbReference type="NCBIfam" id="NF006745">
    <property type="entry name" value="PRK09270.1-4"/>
    <property type="match status" value="1"/>
</dbReference>
<dbReference type="SUPFAM" id="SSF52540">
    <property type="entry name" value="P-loop containing nucleoside triphosphate hydrolases"/>
    <property type="match status" value="1"/>
</dbReference>
<dbReference type="InterPro" id="IPR027417">
    <property type="entry name" value="P-loop_NTPase"/>
</dbReference>
<dbReference type="EMBL" id="FOQK01000001">
    <property type="protein sequence ID" value="SFH64529.1"/>
    <property type="molecule type" value="Genomic_DNA"/>
</dbReference>
<dbReference type="OrthoDB" id="1550976at2"/>
<evidence type="ECO:0008006" key="3">
    <source>
        <dbReference type="Google" id="ProtNLM"/>
    </source>
</evidence>
<dbReference type="RefSeq" id="WP_075441503.1">
    <property type="nucleotide sequence ID" value="NZ_FOQK01000001.1"/>
</dbReference>